<feature type="transmembrane region" description="Helical" evidence="11">
    <location>
        <begin position="29"/>
        <end position="50"/>
    </location>
</feature>
<dbReference type="Gene3D" id="1.20.1070.10">
    <property type="entry name" value="Rhodopsin 7-helix transmembrane proteins"/>
    <property type="match status" value="1"/>
</dbReference>
<dbReference type="PRINTS" id="PR00237">
    <property type="entry name" value="GPCRRHODOPSN"/>
</dbReference>
<evidence type="ECO:0000256" key="9">
    <source>
        <dbReference type="ARBA" id="ARBA00023224"/>
    </source>
</evidence>
<feature type="transmembrane region" description="Helical" evidence="11">
    <location>
        <begin position="142"/>
        <end position="166"/>
    </location>
</feature>
<dbReference type="GO" id="GO:0004930">
    <property type="term" value="F:G protein-coupled receptor activity"/>
    <property type="evidence" value="ECO:0007669"/>
    <property type="project" value="UniProtKB-KW"/>
</dbReference>
<feature type="transmembrane region" description="Helical" evidence="11">
    <location>
        <begin position="62"/>
        <end position="80"/>
    </location>
</feature>
<keyword evidence="5 11" id="KW-1133">Transmembrane helix</keyword>
<feature type="transmembrane region" description="Helical" evidence="11">
    <location>
        <begin position="240"/>
        <end position="261"/>
    </location>
</feature>
<evidence type="ECO:0000313" key="14">
    <source>
        <dbReference type="Proteomes" id="UP000028990"/>
    </source>
</evidence>
<dbReference type="PROSITE" id="PS50262">
    <property type="entry name" value="G_PROTEIN_RECEP_F1_2"/>
    <property type="match status" value="1"/>
</dbReference>
<evidence type="ECO:0000256" key="5">
    <source>
        <dbReference type="ARBA" id="ARBA00022989"/>
    </source>
</evidence>
<dbReference type="InterPro" id="IPR017452">
    <property type="entry name" value="GPCR_Rhodpsn_7TM"/>
</dbReference>
<evidence type="ECO:0000259" key="12">
    <source>
        <dbReference type="PROSITE" id="PS50262"/>
    </source>
</evidence>
<comment type="subcellular location">
    <subcellularLocation>
        <location evidence="1 11">Cell membrane</location>
        <topology evidence="1 11">Multi-pass membrane protein</topology>
    </subcellularLocation>
</comment>
<dbReference type="Proteomes" id="UP000028990">
    <property type="component" value="Unassembled WGS sequence"/>
</dbReference>
<evidence type="ECO:0000256" key="6">
    <source>
        <dbReference type="ARBA" id="ARBA00023040"/>
    </source>
</evidence>
<organism evidence="13 14">
    <name type="scientific">Fukomys damarensis</name>
    <name type="common">Damaraland mole rat</name>
    <name type="synonym">Cryptomys damarensis</name>
    <dbReference type="NCBI Taxonomy" id="885580"/>
    <lineage>
        <taxon>Eukaryota</taxon>
        <taxon>Metazoa</taxon>
        <taxon>Chordata</taxon>
        <taxon>Craniata</taxon>
        <taxon>Vertebrata</taxon>
        <taxon>Euteleostomi</taxon>
        <taxon>Mammalia</taxon>
        <taxon>Eutheria</taxon>
        <taxon>Euarchontoglires</taxon>
        <taxon>Glires</taxon>
        <taxon>Rodentia</taxon>
        <taxon>Hystricomorpha</taxon>
        <taxon>Bathyergidae</taxon>
        <taxon>Fukomys</taxon>
    </lineage>
</organism>
<evidence type="ECO:0000256" key="3">
    <source>
        <dbReference type="ARBA" id="ARBA00022692"/>
    </source>
</evidence>
<evidence type="ECO:0000313" key="13">
    <source>
        <dbReference type="EMBL" id="KFO36543.1"/>
    </source>
</evidence>
<keyword evidence="4 11" id="KW-0552">Olfaction</keyword>
<dbReference type="PANTHER" id="PTHR48018">
    <property type="entry name" value="OLFACTORY RECEPTOR"/>
    <property type="match status" value="1"/>
</dbReference>
<evidence type="ECO:0000256" key="2">
    <source>
        <dbReference type="ARBA" id="ARBA00022606"/>
    </source>
</evidence>
<protein>
    <recommendedName>
        <fullName evidence="11">Olfactory receptor</fullName>
    </recommendedName>
</protein>
<dbReference type="OrthoDB" id="9577527at2759"/>
<dbReference type="PROSITE" id="PS00237">
    <property type="entry name" value="G_PROTEIN_RECEP_F1_1"/>
    <property type="match status" value="1"/>
</dbReference>
<evidence type="ECO:0000256" key="11">
    <source>
        <dbReference type="RuleBase" id="RU363047"/>
    </source>
</evidence>
<evidence type="ECO:0000256" key="8">
    <source>
        <dbReference type="ARBA" id="ARBA00023170"/>
    </source>
</evidence>
<keyword evidence="14" id="KW-1185">Reference proteome</keyword>
<dbReference type="SUPFAM" id="SSF81321">
    <property type="entry name" value="Family A G protein-coupled receptor-like"/>
    <property type="match status" value="1"/>
</dbReference>
<keyword evidence="7 11" id="KW-0472">Membrane</keyword>
<keyword evidence="2 11" id="KW-0716">Sensory transduction</keyword>
<accession>A0A091E1G2</accession>
<dbReference type="FunFam" id="1.20.1070.10:FF:000003">
    <property type="entry name" value="Olfactory receptor"/>
    <property type="match status" value="1"/>
</dbReference>
<name>A0A091E1G2_FUKDA</name>
<dbReference type="EMBL" id="KN121405">
    <property type="protein sequence ID" value="KFO36543.1"/>
    <property type="molecule type" value="Genomic_DNA"/>
</dbReference>
<dbReference type="InterPro" id="IPR000725">
    <property type="entry name" value="Olfact_rcpt"/>
</dbReference>
<gene>
    <name evidence="13" type="ORF">H920_02066</name>
</gene>
<keyword evidence="11" id="KW-1003">Cell membrane</keyword>
<dbReference type="GO" id="GO:0005886">
    <property type="term" value="C:plasma membrane"/>
    <property type="evidence" value="ECO:0007669"/>
    <property type="project" value="UniProtKB-SubCell"/>
</dbReference>
<evidence type="ECO:0000256" key="10">
    <source>
        <dbReference type="RuleBase" id="RU000688"/>
    </source>
</evidence>
<comment type="similarity">
    <text evidence="10">Belongs to the G-protein coupled receptor 1 family.</text>
</comment>
<dbReference type="InterPro" id="IPR000276">
    <property type="entry name" value="GPCR_Rhodpsn"/>
</dbReference>
<keyword evidence="6 10" id="KW-0297">G-protein coupled receptor</keyword>
<evidence type="ECO:0000256" key="7">
    <source>
        <dbReference type="ARBA" id="ARBA00023136"/>
    </source>
</evidence>
<keyword evidence="8 10" id="KW-0675">Receptor</keyword>
<keyword evidence="9 10" id="KW-0807">Transducer</keyword>
<feature type="transmembrane region" description="Helical" evidence="11">
    <location>
        <begin position="100"/>
        <end position="122"/>
    </location>
</feature>
<feature type="transmembrane region" description="Helical" evidence="11">
    <location>
        <begin position="273"/>
        <end position="294"/>
    </location>
</feature>
<dbReference type="PRINTS" id="PR00245">
    <property type="entry name" value="OLFACTORYR"/>
</dbReference>
<evidence type="ECO:0000256" key="1">
    <source>
        <dbReference type="ARBA" id="ARBA00004651"/>
    </source>
</evidence>
<dbReference type="AlphaFoldDB" id="A0A091E1G2"/>
<feature type="transmembrane region" description="Helical" evidence="11">
    <location>
        <begin position="202"/>
        <end position="228"/>
    </location>
</feature>
<evidence type="ECO:0000256" key="4">
    <source>
        <dbReference type="ARBA" id="ARBA00022725"/>
    </source>
</evidence>
<dbReference type="CDD" id="cd15410">
    <property type="entry name" value="7tmA_OR5D-like"/>
    <property type="match status" value="1"/>
</dbReference>
<sequence>MVLDLANQSSVTSFILVGFSDYPQLQEPLFLVFLTIYTVTLLGNSGILVVIRINPKLHTPMYFFLSHLSFLDICYSTVFTPKLLETLTAKERMISFRGCMTQFFFGCACVITEMFMLAVMAYDRFVAVCNPLLYTVAMSPKLCALLVAGTYTWGALCPVILTYSLLQLTYCPSKVINHFGCEYSAIISVSCSDPSFSQMACLIISILSEACSLLITLASYVVIVVTIVRMPSKGGLKKAFSTCTSHLTAISIFHGIILLLYCVPSSKSSWLLVKVFTALYTVLIPMLNPLIYSLRNKDVKATVRRLIKSKLCSQST</sequence>
<reference evidence="13 14" key="1">
    <citation type="submission" date="2013-11" db="EMBL/GenBank/DDBJ databases">
        <title>The Damaraland mole rat (Fukomys damarensis) genome and evolution of African mole rats.</title>
        <authorList>
            <person name="Gladyshev V.N."/>
            <person name="Fang X."/>
        </authorList>
    </citation>
    <scope>NUCLEOTIDE SEQUENCE [LARGE SCALE GENOMIC DNA]</scope>
    <source>
        <tissue evidence="13">Liver</tissue>
    </source>
</reference>
<dbReference type="GO" id="GO:0004984">
    <property type="term" value="F:olfactory receptor activity"/>
    <property type="evidence" value="ECO:0007669"/>
    <property type="project" value="InterPro"/>
</dbReference>
<proteinExistence type="inferred from homology"/>
<dbReference type="Pfam" id="PF13853">
    <property type="entry name" value="7tm_4"/>
    <property type="match status" value="1"/>
</dbReference>
<feature type="domain" description="G-protein coupled receptors family 1 profile" evidence="12">
    <location>
        <begin position="43"/>
        <end position="292"/>
    </location>
</feature>
<keyword evidence="3 10" id="KW-0812">Transmembrane</keyword>
<dbReference type="eggNOG" id="ENOG502T9MZ">
    <property type="taxonomic scope" value="Eukaryota"/>
</dbReference>